<dbReference type="GO" id="GO:0006493">
    <property type="term" value="P:protein O-linked glycosylation"/>
    <property type="evidence" value="ECO:0007669"/>
    <property type="project" value="TreeGrafter"/>
</dbReference>
<evidence type="ECO:0000256" key="3">
    <source>
        <dbReference type="ARBA" id="ARBA00022676"/>
    </source>
</evidence>
<keyword evidence="3 10" id="KW-0328">Glycosyltransferase</keyword>
<evidence type="ECO:0000256" key="2">
    <source>
        <dbReference type="ARBA" id="ARBA00008661"/>
    </source>
</evidence>
<dbReference type="InterPro" id="IPR002659">
    <property type="entry name" value="Glyco_trans_31"/>
</dbReference>
<organism evidence="11 12">
    <name type="scientific">Acrobeloides nanus</name>
    <dbReference type="NCBI Taxonomy" id="290746"/>
    <lineage>
        <taxon>Eukaryota</taxon>
        <taxon>Metazoa</taxon>
        <taxon>Ecdysozoa</taxon>
        <taxon>Nematoda</taxon>
        <taxon>Chromadorea</taxon>
        <taxon>Rhabditida</taxon>
        <taxon>Tylenchina</taxon>
        <taxon>Cephalobomorpha</taxon>
        <taxon>Cephaloboidea</taxon>
        <taxon>Cephalobidae</taxon>
        <taxon>Acrobeloides</taxon>
    </lineage>
</organism>
<dbReference type="PANTHER" id="PTHR11214:SF3">
    <property type="entry name" value="BETA-1,3-GALACTOSYLTRANSFERASE 6"/>
    <property type="match status" value="1"/>
</dbReference>
<protein>
    <recommendedName>
        <fullName evidence="10">Hexosyltransferase</fullName>
        <ecNumber evidence="10">2.4.1.-</ecNumber>
    </recommendedName>
</protein>
<keyword evidence="4" id="KW-0808">Transferase</keyword>
<evidence type="ECO:0000256" key="1">
    <source>
        <dbReference type="ARBA" id="ARBA00004323"/>
    </source>
</evidence>
<reference evidence="12" key="1">
    <citation type="submission" date="2022-11" db="UniProtKB">
        <authorList>
            <consortium name="WormBaseParasite"/>
        </authorList>
    </citation>
    <scope>IDENTIFICATION</scope>
</reference>
<dbReference type="PANTHER" id="PTHR11214">
    <property type="entry name" value="BETA-1,3-N-ACETYLGLUCOSAMINYLTRANSFERASE"/>
    <property type="match status" value="1"/>
</dbReference>
<evidence type="ECO:0000256" key="4">
    <source>
        <dbReference type="ARBA" id="ARBA00022679"/>
    </source>
</evidence>
<evidence type="ECO:0000256" key="8">
    <source>
        <dbReference type="ARBA" id="ARBA00023034"/>
    </source>
</evidence>
<keyword evidence="8 10" id="KW-0333">Golgi apparatus</keyword>
<comment type="similarity">
    <text evidence="2 10">Belongs to the glycosyltransferase 31 family.</text>
</comment>
<evidence type="ECO:0000256" key="7">
    <source>
        <dbReference type="ARBA" id="ARBA00022989"/>
    </source>
</evidence>
<dbReference type="Pfam" id="PF01762">
    <property type="entry name" value="Galactosyl_T"/>
    <property type="match status" value="2"/>
</dbReference>
<evidence type="ECO:0000256" key="6">
    <source>
        <dbReference type="ARBA" id="ARBA00022968"/>
    </source>
</evidence>
<comment type="subcellular location">
    <subcellularLocation>
        <location evidence="1 10">Golgi apparatus membrane</location>
        <topology evidence="1 10">Single-pass type II membrane protein</topology>
    </subcellularLocation>
</comment>
<dbReference type="GO" id="GO:0006024">
    <property type="term" value="P:glycosaminoglycan biosynthetic process"/>
    <property type="evidence" value="ECO:0007669"/>
    <property type="project" value="TreeGrafter"/>
</dbReference>
<evidence type="ECO:0000313" key="12">
    <source>
        <dbReference type="WBParaSite" id="ACRNAN_scaffold1267.g11841.t1"/>
    </source>
</evidence>
<dbReference type="WBParaSite" id="ACRNAN_scaffold1267.g11841.t1">
    <property type="protein sequence ID" value="ACRNAN_scaffold1267.g11841.t1"/>
    <property type="gene ID" value="ACRNAN_scaffold1267.g11841"/>
</dbReference>
<keyword evidence="7" id="KW-1133">Transmembrane helix</keyword>
<keyword evidence="5" id="KW-0812">Transmembrane</keyword>
<proteinExistence type="inferred from homology"/>
<evidence type="ECO:0000256" key="9">
    <source>
        <dbReference type="ARBA" id="ARBA00023136"/>
    </source>
</evidence>
<keyword evidence="9" id="KW-0472">Membrane</keyword>
<dbReference type="EC" id="2.4.1.-" evidence="10"/>
<dbReference type="Gene3D" id="3.90.550.50">
    <property type="match status" value="1"/>
</dbReference>
<name>A0A914CPT8_9BILA</name>
<dbReference type="AlphaFoldDB" id="A0A914CPT8"/>
<accession>A0A914CPT8</accession>
<dbReference type="GO" id="GO:0000139">
    <property type="term" value="C:Golgi membrane"/>
    <property type="evidence" value="ECO:0007669"/>
    <property type="project" value="UniProtKB-SubCell"/>
</dbReference>
<dbReference type="Proteomes" id="UP000887540">
    <property type="component" value="Unplaced"/>
</dbReference>
<evidence type="ECO:0000256" key="5">
    <source>
        <dbReference type="ARBA" id="ARBA00022692"/>
    </source>
</evidence>
<dbReference type="GO" id="GO:0047220">
    <property type="term" value="F:galactosylxylosylprotein 3-beta-galactosyltransferase activity"/>
    <property type="evidence" value="ECO:0007669"/>
    <property type="project" value="TreeGrafter"/>
</dbReference>
<sequence length="212" mass="24616">MVAIMSDAQEFAIRDIIRQTWLKLYNKGPKKKKHFFIIGIKNTPADTLSKLKEEQMLYNDLAFLEDHVESYNNLARKTADTMRFMSKHYLFDYLLKVDTDSFVRIKPLIDYLIVLNHPRLYLGYMDGKSPTGGGYVLGRELVEFIANNFHLLKFFQNEDVSVATWIAGIDVKYIHDVRFDTEWDSRGWSKKIPILVYPSPYALAARSVPALP</sequence>
<evidence type="ECO:0000256" key="10">
    <source>
        <dbReference type="RuleBase" id="RU363063"/>
    </source>
</evidence>
<keyword evidence="6" id="KW-0735">Signal-anchor</keyword>
<keyword evidence="11" id="KW-1185">Reference proteome</keyword>
<evidence type="ECO:0000313" key="11">
    <source>
        <dbReference type="Proteomes" id="UP000887540"/>
    </source>
</evidence>